<feature type="compositionally biased region" description="Low complexity" evidence="1">
    <location>
        <begin position="164"/>
        <end position="174"/>
    </location>
</feature>
<dbReference type="SUPFAM" id="SSF48371">
    <property type="entry name" value="ARM repeat"/>
    <property type="match status" value="1"/>
</dbReference>
<dbReference type="InterPro" id="IPR046460">
    <property type="entry name" value="UNC80_C"/>
</dbReference>
<feature type="region of interest" description="Disordered" evidence="1">
    <location>
        <begin position="1158"/>
        <end position="1215"/>
    </location>
</feature>
<protein>
    <recommendedName>
        <fullName evidence="2">Protein UNC80 C-terminal domain-containing protein</fullName>
    </recommendedName>
</protein>
<feature type="region of interest" description="Disordered" evidence="1">
    <location>
        <begin position="2463"/>
        <end position="2499"/>
    </location>
</feature>
<organism evidence="3 4">
    <name type="scientific">Sanghuangporus baumii</name>
    <name type="common">Phellinus baumii</name>
    <dbReference type="NCBI Taxonomy" id="108892"/>
    <lineage>
        <taxon>Eukaryota</taxon>
        <taxon>Fungi</taxon>
        <taxon>Dikarya</taxon>
        <taxon>Basidiomycota</taxon>
        <taxon>Agaricomycotina</taxon>
        <taxon>Agaricomycetes</taxon>
        <taxon>Hymenochaetales</taxon>
        <taxon>Hymenochaetaceae</taxon>
        <taxon>Sanghuangporus</taxon>
    </lineage>
</organism>
<feature type="compositionally biased region" description="Polar residues" evidence="1">
    <location>
        <begin position="2478"/>
        <end position="2499"/>
    </location>
</feature>
<feature type="compositionally biased region" description="Basic and acidic residues" evidence="1">
    <location>
        <begin position="231"/>
        <end position="245"/>
    </location>
</feature>
<gene>
    <name evidence="3" type="ORF">A7U60_g1033</name>
</gene>
<feature type="compositionally biased region" description="Basic and acidic residues" evidence="1">
    <location>
        <begin position="66"/>
        <end position="80"/>
    </location>
</feature>
<evidence type="ECO:0000313" key="4">
    <source>
        <dbReference type="Proteomes" id="UP000757232"/>
    </source>
</evidence>
<dbReference type="OrthoDB" id="5584001at2759"/>
<dbReference type="GO" id="GO:0055080">
    <property type="term" value="P:monoatomic cation homeostasis"/>
    <property type="evidence" value="ECO:0007669"/>
    <property type="project" value="TreeGrafter"/>
</dbReference>
<feature type="compositionally biased region" description="Polar residues" evidence="1">
    <location>
        <begin position="114"/>
        <end position="135"/>
    </location>
</feature>
<keyword evidence="4" id="KW-1185">Reference proteome</keyword>
<feature type="domain" description="Protein UNC80 C-terminal" evidence="2">
    <location>
        <begin position="1472"/>
        <end position="1592"/>
    </location>
</feature>
<reference evidence="3" key="1">
    <citation type="submission" date="2016-06" db="EMBL/GenBank/DDBJ databases">
        <title>Draft Genome sequence of the fungus Inonotus baumii.</title>
        <authorList>
            <person name="Zhu H."/>
            <person name="Lin W."/>
        </authorList>
    </citation>
    <scope>NUCLEOTIDE SEQUENCE</scope>
    <source>
        <strain evidence="3">821</strain>
    </source>
</reference>
<evidence type="ECO:0000313" key="3">
    <source>
        <dbReference type="EMBL" id="OCB91682.1"/>
    </source>
</evidence>
<dbReference type="PANTHER" id="PTHR31781">
    <property type="entry name" value="UNC80"/>
    <property type="match status" value="1"/>
</dbReference>
<name>A0A9Q5N9N4_SANBA</name>
<evidence type="ECO:0000259" key="2">
    <source>
        <dbReference type="Pfam" id="PF20262"/>
    </source>
</evidence>
<sequence length="2499" mass="276799">MSSRPPPKKPSGSRPNVRKLLSKDSFSSLASFSKHGREASQPEVLDDSTSRRTAKPLALPTLNENHGNKETARPWMKEELVSSPLSPKHERDPYDEYASSANAQSVKLKVSKPTLPSESSSRILPTGQSTVSFATEPSRSSTSSPPPVSPSRVRWDQLRQHVLPSSAAPSPDPSFTSFSQLNLATPVPASPRPSRFAARFGFRQVVNEAREAADDITRRFAEDVQRACRSVRFGDSKPPKPEREATQASSLGSTLHLPFMSSTSLPLSTNMSSNNLSTPSSIRGLRSAPSTANLASNAGWRTAALSNLQSIIARYASVTMMEKSTLPLEKEVLSALLIPFLSHSTAQDASDERQMSLEIFELIVRRWKAPSPGGNIDRCLWCCKAATAPASGSRTRLLYMLNNFLSSGDSPLSSPPALLTILPNIALLVSHCQTYDPSRSISMVDKADDLAFVHDLIKKTIRGDCGQLDTDELEQTYQALFLKSDSEDDLRAGLCIEALAKCLEFGMSQQKRAMLRVMEKYWPSPDLSKPSTPLRSKIHLSKINSFLRPVLSMLQDSLDASKLGVLDYRIITQLLTARVLPEIDILTSTDDSLQDVQCLAVRVALTLLGSEVDDEEEEDTFIASRHHEVRDIVLDWLNGKASPWQEALQKESKGFAASADWKSVVSITSRLFFTLPENSRKIVVGMMIPQFQERIVDDFPGSSNDHLSRLLASFAVIHPQVFYKPLFLCAASVKEETVARQLAILIGIEHYMPNFWTSDAEMVSVALMSDPGGSGLGKGKAKEGQTPMWSKARLGQTIVLLELVKKLKSIREEFHDKRDNAMGLNGSIGRFIKFVTALEARLAILIEAKEQSALLPLSQRILFANLFLEIRLLTRSLKSTAWLSRIISWTMQFGDDPESQTTWLPSITEDLRDEIDEIWTRLDVVYSLTRAGMKPASQRRNTTLVSPKTNGSFPDGSADLRESLVNSRIEFLDKLPKDPLCSFLAVLVALSGALKREDYARFGSLVWDKCLNLTDTQAVIHACFICMRCAEKAQDKFIGLLLARLQSPIAAIRRTTLHKLGIISNWRFRLLSVTYITDRNYRRPFKLARPPLNFVATDIGDNKYITEDDLEEAASGKSHALPLDIRRRLNEIGWDDEERPIDQQLEWRRTPMSLLSSTQLDQLSTSDAANDDSRFSDQSPSPSPTSSGNSPSLSSNSEGGLLRRNSSSHGRHTGKRRPVFVQPLIAIFLPLAKLALDSDFSVASMARDLIMDYMRDDPSVLCRPVMDILSGNVELIDNAISTLRTFLQLNRILPPRLTHHTFNHLAGFLKLLAKDPSTPAGLHILAQTIPSLAKFAPQVSEMSVRAIRRGKIEIFLFPSGSLYFPESAPPGSMFPKSPLPATNPFESYPKYLVDLIMIRMSQNMLFVELLKRHPQDVHVIRKNWTPLVLPDVTDGLDDSDVVPRRSRRKTIPEHSKTGFRLSLSFSRTHLLFVAQVFRCLTRHLNAREDLAMFLDGVNSILSRHGDDIGIVAHALIVYMIASTRFRRLMSSGTGFTIFLPTLIKVYCEAEGDPSIREAIEYAFHRFFAIHEEVFVYQALQVVSSMISQPAADGVWISSRVYHLLSTLKAMPLTNDATGIRDVNRDQEEETALVITADERPQMFLASLRSKENKGGAEKLKTSLSVEIFDKKRFHPDNVIRMLLTVIAHDHTVRRAQYFVRLFRYLVPDLYDASTSARNVLKEAVEALGSIIANKANKAKGVETVPRSSDTGTENSKPDFVDLSKVFGNLSSPCDLQVMRSDFLFIFAAYVRCGGAHRDAGLQKALEIAKILLRESSASPEAVDSVRLFLEQIGESFSKRQDVKYAITLLKEFAIIIRMHGIILDLSGLLKSLVTLCSAPAFANDKKYSVVVVTQICSAALEICEMAAQENILSDIKFVPSLVTLLAHSVCLFGSDVVGELERRDPSPAFLTCVVLPFIFQLRTTAELATQTQWTDSWRQDAHAHAWVRLLSFALATFQNQHGASLKTRGSLRRSPSFKEETADLSVVVDLETTKGSIRKAKRRPSGQSNAVTSVRLAMAFITLKAVMLRGEEDISTVFPGAWLRVAAILRSMLRDGNAMFALRPQVPSAPPSPALSPMSSTTFTELTDKSPERKHKRSSSATSDVFLQAPSKSSRPSSPTRFPPRRNSSQQLPCPRIVDYLTWSMLEFLCLRRSPLCIQLRTYMYERVVPLSDFLQSDDSVAGEMGFRKFPRRKSVRPISTIYTRPRYRSGSTATTPDASPRLGSSDPGIMMANNLPSLYSSPGHTGIDYNTPTTKRIKGRPPITHLGISAPSSSTFLSPPFIPASTSADSHLSQSQSVESVGQNDTAVDAREALAFTVLRSPGLVQRTFERIRVVQRCLGYNMYLPIPEALTKPEVAMLSNPNTFDGGTGSITTSAGPCTTLTMNSDEEPEVQAWTKRKAAMQLMTEAEDLLRAWQVESGVTASGSDTGHKDGPFGTSASTEGNLDARSSLSTGETTS</sequence>
<dbReference type="InterPro" id="IPR016024">
    <property type="entry name" value="ARM-type_fold"/>
</dbReference>
<feature type="region of interest" description="Disordered" evidence="1">
    <location>
        <begin position="231"/>
        <end position="253"/>
    </location>
</feature>
<feature type="compositionally biased region" description="Low complexity" evidence="1">
    <location>
        <begin position="23"/>
        <end position="33"/>
    </location>
</feature>
<proteinExistence type="predicted"/>
<comment type="caution">
    <text evidence="3">The sequence shown here is derived from an EMBL/GenBank/DDBJ whole genome shotgun (WGS) entry which is preliminary data.</text>
</comment>
<dbReference type="GO" id="GO:0005261">
    <property type="term" value="F:monoatomic cation channel activity"/>
    <property type="evidence" value="ECO:0007669"/>
    <property type="project" value="TreeGrafter"/>
</dbReference>
<feature type="compositionally biased region" description="Low complexity" evidence="1">
    <location>
        <begin position="2150"/>
        <end position="2169"/>
    </location>
</feature>
<feature type="compositionally biased region" description="Low complexity" evidence="1">
    <location>
        <begin position="1184"/>
        <end position="1202"/>
    </location>
</feature>
<dbReference type="Proteomes" id="UP000757232">
    <property type="component" value="Unassembled WGS sequence"/>
</dbReference>
<dbReference type="PANTHER" id="PTHR31781:SF1">
    <property type="entry name" value="PROTEIN UNC-80 HOMOLOG"/>
    <property type="match status" value="1"/>
</dbReference>
<dbReference type="EMBL" id="LNZH02000072">
    <property type="protein sequence ID" value="OCB91682.1"/>
    <property type="molecule type" value="Genomic_DNA"/>
</dbReference>
<feature type="region of interest" description="Disordered" evidence="1">
    <location>
        <begin position="2104"/>
        <end position="2170"/>
    </location>
</feature>
<feature type="compositionally biased region" description="Low complexity" evidence="1">
    <location>
        <begin position="1158"/>
        <end position="1167"/>
    </location>
</feature>
<accession>A0A9Q5N9N4</accession>
<dbReference type="GO" id="GO:0034703">
    <property type="term" value="C:cation channel complex"/>
    <property type="evidence" value="ECO:0007669"/>
    <property type="project" value="TreeGrafter"/>
</dbReference>
<feature type="region of interest" description="Disordered" evidence="1">
    <location>
        <begin position="1"/>
        <end position="174"/>
    </location>
</feature>
<dbReference type="Pfam" id="PF20262">
    <property type="entry name" value="UNC80_C"/>
    <property type="match status" value="1"/>
</dbReference>
<evidence type="ECO:0000256" key="1">
    <source>
        <dbReference type="SAM" id="MobiDB-lite"/>
    </source>
</evidence>